<evidence type="ECO:0000256" key="3">
    <source>
        <dbReference type="ARBA" id="ARBA00022801"/>
    </source>
</evidence>
<dbReference type="PRINTS" id="PR00723">
    <property type="entry name" value="SUBTILISIN"/>
</dbReference>
<keyword evidence="4 5" id="KW-0720">Serine protease</keyword>
<feature type="active site" description="Charge relay system" evidence="5">
    <location>
        <position position="177"/>
    </location>
</feature>
<evidence type="ECO:0000256" key="6">
    <source>
        <dbReference type="RuleBase" id="RU003355"/>
    </source>
</evidence>
<keyword evidence="3 5" id="KW-0378">Hydrolase</keyword>
<dbReference type="PROSITE" id="PS00137">
    <property type="entry name" value="SUBTILASE_HIS"/>
    <property type="match status" value="1"/>
</dbReference>
<dbReference type="CDD" id="cd07487">
    <property type="entry name" value="Peptidases_S8_1"/>
    <property type="match status" value="1"/>
</dbReference>
<evidence type="ECO:0000256" key="1">
    <source>
        <dbReference type="ARBA" id="ARBA00011073"/>
    </source>
</evidence>
<evidence type="ECO:0000256" key="2">
    <source>
        <dbReference type="ARBA" id="ARBA00022670"/>
    </source>
</evidence>
<dbReference type="InterPro" id="IPR022398">
    <property type="entry name" value="Peptidase_S8_His-AS"/>
</dbReference>
<evidence type="ECO:0000256" key="5">
    <source>
        <dbReference type="PROSITE-ProRule" id="PRU01240"/>
    </source>
</evidence>
<name>A0ABX0J9W0_9BACL</name>
<reference evidence="8" key="1">
    <citation type="submission" date="2020-03" db="EMBL/GenBank/DDBJ databases">
        <title>Draft sequencing of Paenibacilllus sp. S3N08.</title>
        <authorList>
            <person name="Kim D.-U."/>
        </authorList>
    </citation>
    <scope>NUCLEOTIDE SEQUENCE</scope>
    <source>
        <strain evidence="8">S3N08</strain>
    </source>
</reference>
<keyword evidence="2 5" id="KW-0645">Protease</keyword>
<dbReference type="InterPro" id="IPR000209">
    <property type="entry name" value="Peptidase_S8/S53_dom"/>
</dbReference>
<comment type="caution">
    <text evidence="8">The sequence shown here is derived from an EMBL/GenBank/DDBJ whole genome shotgun (WGS) entry which is preliminary data.</text>
</comment>
<evidence type="ECO:0000313" key="8">
    <source>
        <dbReference type="EMBL" id="NHN31573.1"/>
    </source>
</evidence>
<sequence>MEFLHILMAKEMHIHLKKHRKLTKSLYHAACQCERSKKQKTVRVIVRFSGSHHKQQVASLKRKLDKSKHHFKEKSRLRLIGSWVAHVSPDCLETICSHKSVAKVVLDRKNRINLDIATPAVGAAAVRQSGTTGRGVTVAVLDTGVAPHPDLVKPTNRIKAFKDFVNNRTSPYDDNGHGTHVAGDVAGNGYSSKGKYRGAAPGATIVGVKVLDQQGSGFDSTIIRGIEWCVNNRRRLGIRVLNLSLGKEALERCSNDPLCQAVGKAVRAGLVVTVSAGNHGPGRGTIDSPGISPSAITVGATDDRNTVRESDDRIAAFSSRGPAIGGLLKPDLIAPGVNIISLRADGSELDRTLPKNRVGRRYFRLSGTSFSAPITAGSAALLLQKQPRLTPSQVKGLLKRNAFSLKLPANTQGVGELNMRFAASRAKR</sequence>
<feature type="active site" description="Charge relay system" evidence="5">
    <location>
        <position position="142"/>
    </location>
</feature>
<dbReference type="InterPro" id="IPR050131">
    <property type="entry name" value="Peptidase_S8_subtilisin-like"/>
</dbReference>
<accession>A0ABX0J9W0</accession>
<proteinExistence type="inferred from homology"/>
<organism evidence="8 9">
    <name type="scientific">Paenibacillus agricola</name>
    <dbReference type="NCBI Taxonomy" id="2716264"/>
    <lineage>
        <taxon>Bacteria</taxon>
        <taxon>Bacillati</taxon>
        <taxon>Bacillota</taxon>
        <taxon>Bacilli</taxon>
        <taxon>Bacillales</taxon>
        <taxon>Paenibacillaceae</taxon>
        <taxon>Paenibacillus</taxon>
    </lineage>
</organism>
<evidence type="ECO:0000313" key="9">
    <source>
        <dbReference type="Proteomes" id="UP001165962"/>
    </source>
</evidence>
<dbReference type="Proteomes" id="UP001165962">
    <property type="component" value="Unassembled WGS sequence"/>
</dbReference>
<dbReference type="PROSITE" id="PS51892">
    <property type="entry name" value="SUBTILASE"/>
    <property type="match status" value="1"/>
</dbReference>
<feature type="domain" description="Peptidase S8/S53" evidence="7">
    <location>
        <begin position="133"/>
        <end position="415"/>
    </location>
</feature>
<dbReference type="EMBL" id="JAAOIW010000005">
    <property type="protein sequence ID" value="NHN31573.1"/>
    <property type="molecule type" value="Genomic_DNA"/>
</dbReference>
<dbReference type="SUPFAM" id="SSF52743">
    <property type="entry name" value="Subtilisin-like"/>
    <property type="match status" value="1"/>
</dbReference>
<dbReference type="InterPro" id="IPR015500">
    <property type="entry name" value="Peptidase_S8_subtilisin-rel"/>
</dbReference>
<dbReference type="PROSITE" id="PS00138">
    <property type="entry name" value="SUBTILASE_SER"/>
    <property type="match status" value="1"/>
</dbReference>
<dbReference type="Gene3D" id="3.40.50.200">
    <property type="entry name" value="Peptidase S8/S53 domain"/>
    <property type="match status" value="1"/>
</dbReference>
<evidence type="ECO:0000256" key="4">
    <source>
        <dbReference type="ARBA" id="ARBA00022825"/>
    </source>
</evidence>
<gene>
    <name evidence="8" type="ORF">G9U52_17205</name>
</gene>
<comment type="similarity">
    <text evidence="1 5 6">Belongs to the peptidase S8 family.</text>
</comment>
<dbReference type="InterPro" id="IPR023827">
    <property type="entry name" value="Peptidase_S8_Asp-AS"/>
</dbReference>
<dbReference type="PANTHER" id="PTHR43806:SF65">
    <property type="entry name" value="SERINE PROTEASE APRX"/>
    <property type="match status" value="1"/>
</dbReference>
<dbReference type="PROSITE" id="PS00136">
    <property type="entry name" value="SUBTILASE_ASP"/>
    <property type="match status" value="1"/>
</dbReference>
<keyword evidence="9" id="KW-1185">Reference proteome</keyword>
<dbReference type="Pfam" id="PF00082">
    <property type="entry name" value="Peptidase_S8"/>
    <property type="match status" value="1"/>
</dbReference>
<dbReference type="InterPro" id="IPR023828">
    <property type="entry name" value="Peptidase_S8_Ser-AS"/>
</dbReference>
<protein>
    <submittedName>
        <fullName evidence="8">S8 family peptidase</fullName>
    </submittedName>
</protein>
<dbReference type="InterPro" id="IPR036852">
    <property type="entry name" value="Peptidase_S8/S53_dom_sf"/>
</dbReference>
<evidence type="ECO:0000259" key="7">
    <source>
        <dbReference type="Pfam" id="PF00082"/>
    </source>
</evidence>
<feature type="active site" description="Charge relay system" evidence="5">
    <location>
        <position position="369"/>
    </location>
</feature>
<dbReference type="PANTHER" id="PTHR43806">
    <property type="entry name" value="PEPTIDASE S8"/>
    <property type="match status" value="1"/>
</dbReference>